<proteinExistence type="predicted"/>
<feature type="region of interest" description="Disordered" evidence="1">
    <location>
        <begin position="292"/>
        <end position="311"/>
    </location>
</feature>
<feature type="chain" id="PRO_5012424992" evidence="2">
    <location>
        <begin position="19"/>
        <end position="311"/>
    </location>
</feature>
<keyword evidence="4" id="KW-1185">Reference proteome</keyword>
<feature type="compositionally biased region" description="Polar residues" evidence="1">
    <location>
        <begin position="299"/>
        <end position="311"/>
    </location>
</feature>
<dbReference type="OMA" id="WAADISD"/>
<evidence type="ECO:0000256" key="2">
    <source>
        <dbReference type="SAM" id="SignalP"/>
    </source>
</evidence>
<name>A0A284QRI8_ARMOS</name>
<dbReference type="STRING" id="47428.A0A284QRI8"/>
<gene>
    <name evidence="3" type="ORF">ARMOST_02360</name>
</gene>
<evidence type="ECO:0000256" key="1">
    <source>
        <dbReference type="SAM" id="MobiDB-lite"/>
    </source>
</evidence>
<evidence type="ECO:0000313" key="3">
    <source>
        <dbReference type="EMBL" id="SJK99075.1"/>
    </source>
</evidence>
<dbReference type="OrthoDB" id="3010635at2759"/>
<accession>A0A284QRI8</accession>
<keyword evidence="2" id="KW-0732">Signal</keyword>
<reference evidence="4" key="1">
    <citation type="journal article" date="2017" name="Nat. Ecol. Evol.">
        <title>Genome expansion and lineage-specific genetic innovations in the forest pathogenic fungi Armillaria.</title>
        <authorList>
            <person name="Sipos G."/>
            <person name="Prasanna A.N."/>
            <person name="Walter M.C."/>
            <person name="O'Connor E."/>
            <person name="Balint B."/>
            <person name="Krizsan K."/>
            <person name="Kiss B."/>
            <person name="Hess J."/>
            <person name="Varga T."/>
            <person name="Slot J."/>
            <person name="Riley R."/>
            <person name="Boka B."/>
            <person name="Rigling D."/>
            <person name="Barry K."/>
            <person name="Lee J."/>
            <person name="Mihaltcheva S."/>
            <person name="LaButti K."/>
            <person name="Lipzen A."/>
            <person name="Waldron R."/>
            <person name="Moloney N.M."/>
            <person name="Sperisen C."/>
            <person name="Kredics L."/>
            <person name="Vagvoelgyi C."/>
            <person name="Patrignani A."/>
            <person name="Fitzpatrick D."/>
            <person name="Nagy I."/>
            <person name="Doyle S."/>
            <person name="Anderson J.B."/>
            <person name="Grigoriev I.V."/>
            <person name="Gueldener U."/>
            <person name="Muensterkoetter M."/>
            <person name="Nagy L.G."/>
        </authorList>
    </citation>
    <scope>NUCLEOTIDE SEQUENCE [LARGE SCALE GENOMIC DNA]</scope>
    <source>
        <strain evidence="4">C18/9</strain>
    </source>
</reference>
<dbReference type="AlphaFoldDB" id="A0A284QRI8"/>
<feature type="signal peptide" evidence="2">
    <location>
        <begin position="1"/>
        <end position="18"/>
    </location>
</feature>
<protein>
    <submittedName>
        <fullName evidence="3">Uncharacterized protein</fullName>
    </submittedName>
</protein>
<dbReference type="Gene3D" id="2.170.15.10">
    <property type="entry name" value="Proaerolysin, chain A, domain 3"/>
    <property type="match status" value="1"/>
</dbReference>
<sequence>MKAGPLFSLSTILVGASALPSPSAKRGIAHIAYDEDNGQFMAFKRDGSPYGRYLARGPLLSVRSAGQCVNLTADEAKSLHGWDTVEKYANDNWGDGSRNIVTNPTDYPGSSAQVCISGDPVKVELDGDPQCQDRTVDNVSGTAGTDGSVTLQVQQGSNMTSEYTVTTVSTLGISNTFSVSLGIPLLDDVAEASVGDETTVSSEVTNEQTKSFAATYSDVATITREIDTEDGKTCSVDLTVHSCTAKSKGQIRYVATGWVWFNYNDKTKGHYKWAADISDILSEDDRSSFAEIQGPIASDTHSSSNATCVDS</sequence>
<dbReference type="EMBL" id="FUEG01000001">
    <property type="protein sequence ID" value="SJK99075.1"/>
    <property type="molecule type" value="Genomic_DNA"/>
</dbReference>
<dbReference type="Proteomes" id="UP000219338">
    <property type="component" value="Unassembled WGS sequence"/>
</dbReference>
<organism evidence="3 4">
    <name type="scientific">Armillaria ostoyae</name>
    <name type="common">Armillaria root rot fungus</name>
    <dbReference type="NCBI Taxonomy" id="47428"/>
    <lineage>
        <taxon>Eukaryota</taxon>
        <taxon>Fungi</taxon>
        <taxon>Dikarya</taxon>
        <taxon>Basidiomycota</taxon>
        <taxon>Agaricomycotina</taxon>
        <taxon>Agaricomycetes</taxon>
        <taxon>Agaricomycetidae</taxon>
        <taxon>Agaricales</taxon>
        <taxon>Marasmiineae</taxon>
        <taxon>Physalacriaceae</taxon>
        <taxon>Armillaria</taxon>
    </lineage>
</organism>
<evidence type="ECO:0000313" key="4">
    <source>
        <dbReference type="Proteomes" id="UP000219338"/>
    </source>
</evidence>